<proteinExistence type="predicted"/>
<organism evidence="1">
    <name type="scientific">Streptomyces sp. NBC_00003</name>
    <dbReference type="NCBI Taxonomy" id="2903608"/>
    <lineage>
        <taxon>Bacteria</taxon>
        <taxon>Bacillati</taxon>
        <taxon>Actinomycetota</taxon>
        <taxon>Actinomycetes</taxon>
        <taxon>Kitasatosporales</taxon>
        <taxon>Streptomycetaceae</taxon>
        <taxon>Streptomyces</taxon>
    </lineage>
</organism>
<evidence type="ECO:0008006" key="2">
    <source>
        <dbReference type="Google" id="ProtNLM"/>
    </source>
</evidence>
<gene>
    <name evidence="1" type="ORF">OG549_33075</name>
</gene>
<reference evidence="1" key="1">
    <citation type="submission" date="2022-10" db="EMBL/GenBank/DDBJ databases">
        <title>The complete genomes of actinobacterial strains from the NBC collection.</title>
        <authorList>
            <person name="Joergensen T.S."/>
            <person name="Alvarez Arevalo M."/>
            <person name="Sterndorff E.B."/>
            <person name="Faurdal D."/>
            <person name="Vuksanovic O."/>
            <person name="Mourched A.-S."/>
            <person name="Charusanti P."/>
            <person name="Shaw S."/>
            <person name="Blin K."/>
            <person name="Weber T."/>
        </authorList>
    </citation>
    <scope>NUCLEOTIDE SEQUENCE</scope>
    <source>
        <strain evidence="1">NBC_00003</strain>
    </source>
</reference>
<evidence type="ECO:0000313" key="1">
    <source>
        <dbReference type="EMBL" id="WTW65098.1"/>
    </source>
</evidence>
<dbReference type="AlphaFoldDB" id="A0AAU2VC97"/>
<sequence>MADGVQLPALIGVLVGAAASYAVSALAERTRWQRQTAARWDERRLIAYADYAQAIKAVVTLAHRLAAHRGLTPDATPLQPTEANLALLQDAEKQRSSLLEGVRLLTDSDTLTAIRALNHRVWHLVVLSADEGASPQDWSTAFSQYREARDEYHRHARHSLGIPGVALSHDQTWPPRWRRPAP</sequence>
<accession>A0AAU2VC97</accession>
<dbReference type="EMBL" id="CP108318">
    <property type="protein sequence ID" value="WTW65098.1"/>
    <property type="molecule type" value="Genomic_DNA"/>
</dbReference>
<name>A0AAU2VC97_9ACTN</name>
<protein>
    <recommendedName>
        <fullName evidence="2">Secreted protein</fullName>
    </recommendedName>
</protein>